<dbReference type="OrthoDB" id="9811589at2"/>
<dbReference type="STRING" id="570521.SAMN04488508_101928"/>
<dbReference type="AlphaFoldDB" id="A0A1M6BNE8"/>
<dbReference type="Proteomes" id="UP000184432">
    <property type="component" value="Unassembled WGS sequence"/>
</dbReference>
<proteinExistence type="predicted"/>
<keyword evidence="3" id="KW-1185">Reference proteome</keyword>
<organism evidence="2 3">
    <name type="scientific">Aquimarina spongiae</name>
    <dbReference type="NCBI Taxonomy" id="570521"/>
    <lineage>
        <taxon>Bacteria</taxon>
        <taxon>Pseudomonadati</taxon>
        <taxon>Bacteroidota</taxon>
        <taxon>Flavobacteriia</taxon>
        <taxon>Flavobacteriales</taxon>
        <taxon>Flavobacteriaceae</taxon>
        <taxon>Aquimarina</taxon>
    </lineage>
</organism>
<dbReference type="GO" id="GO:0008168">
    <property type="term" value="F:methyltransferase activity"/>
    <property type="evidence" value="ECO:0007669"/>
    <property type="project" value="UniProtKB-KW"/>
</dbReference>
<dbReference type="RefSeq" id="WP_073314334.1">
    <property type="nucleotide sequence ID" value="NZ_FQYP01000001.1"/>
</dbReference>
<gene>
    <name evidence="2" type="ORF">SAMN04488508_101928</name>
</gene>
<accession>A0A1M6BNE8</accession>
<dbReference type="InterPro" id="IPR025714">
    <property type="entry name" value="Methyltranfer_dom"/>
</dbReference>
<dbReference type="PANTHER" id="PTHR43861">
    <property type="entry name" value="TRANS-ACONITATE 2-METHYLTRANSFERASE-RELATED"/>
    <property type="match status" value="1"/>
</dbReference>
<keyword evidence="2" id="KW-0489">Methyltransferase</keyword>
<dbReference type="Gene3D" id="3.40.50.150">
    <property type="entry name" value="Vaccinia Virus protein VP39"/>
    <property type="match status" value="1"/>
</dbReference>
<dbReference type="SUPFAM" id="SSF53335">
    <property type="entry name" value="S-adenosyl-L-methionine-dependent methyltransferases"/>
    <property type="match status" value="1"/>
</dbReference>
<name>A0A1M6BNE8_9FLAO</name>
<dbReference type="GO" id="GO:0032259">
    <property type="term" value="P:methylation"/>
    <property type="evidence" value="ECO:0007669"/>
    <property type="project" value="UniProtKB-KW"/>
</dbReference>
<dbReference type="Pfam" id="PF13847">
    <property type="entry name" value="Methyltransf_31"/>
    <property type="match status" value="1"/>
</dbReference>
<keyword evidence="2" id="KW-0808">Transferase</keyword>
<evidence type="ECO:0000313" key="3">
    <source>
        <dbReference type="Proteomes" id="UP000184432"/>
    </source>
</evidence>
<dbReference type="Gene3D" id="2.20.25.110">
    <property type="entry name" value="S-adenosyl-L-methionine-dependent methyltransferases"/>
    <property type="match status" value="1"/>
</dbReference>
<feature type="domain" description="Methyltransferase" evidence="1">
    <location>
        <begin position="44"/>
        <end position="171"/>
    </location>
</feature>
<protein>
    <submittedName>
        <fullName evidence="2">Methyltransferase domain-containing protein</fullName>
    </submittedName>
</protein>
<evidence type="ECO:0000313" key="2">
    <source>
        <dbReference type="EMBL" id="SHI50300.1"/>
    </source>
</evidence>
<dbReference type="PANTHER" id="PTHR43861:SF1">
    <property type="entry name" value="TRANS-ACONITATE 2-METHYLTRANSFERASE"/>
    <property type="match status" value="1"/>
</dbReference>
<dbReference type="CDD" id="cd02440">
    <property type="entry name" value="AdoMet_MTases"/>
    <property type="match status" value="1"/>
</dbReference>
<evidence type="ECO:0000259" key="1">
    <source>
        <dbReference type="Pfam" id="PF13847"/>
    </source>
</evidence>
<sequence>MLKDSTMWYASWFDTPYYHILYKDRDQTEAKDFMDNLTRYLSLEKGEKILDLACGKGRHSIYLNSLGFDVTGVDLSKNSIAYASQFENETLKFRVHDMCKPYPEQFSGVFNLFTSFGYFDKEEDNLSTIKAIKSNLNASGFGVIDFLNTDYVIKHLVPEEEKQVEGINFHIQRYVENGHIVKEIRFKDQGEDFFFTERVKAISLEDFKDYFDQAEVHLLDVFGNYQLQKFYKETSPRLILIFK</sequence>
<reference evidence="3" key="1">
    <citation type="submission" date="2016-11" db="EMBL/GenBank/DDBJ databases">
        <authorList>
            <person name="Varghese N."/>
            <person name="Submissions S."/>
        </authorList>
    </citation>
    <scope>NUCLEOTIDE SEQUENCE [LARGE SCALE GENOMIC DNA]</scope>
    <source>
        <strain evidence="3">DSM 22623</strain>
    </source>
</reference>
<dbReference type="EMBL" id="FQYP01000001">
    <property type="protein sequence ID" value="SHI50300.1"/>
    <property type="molecule type" value="Genomic_DNA"/>
</dbReference>
<dbReference type="InterPro" id="IPR029063">
    <property type="entry name" value="SAM-dependent_MTases_sf"/>
</dbReference>